<dbReference type="PANTHER" id="PTHR13416:SF2">
    <property type="entry name" value="TRANSMEMBRANE PROTEIN 43"/>
    <property type="match status" value="1"/>
</dbReference>
<feature type="transmembrane region" description="Helical" evidence="11">
    <location>
        <begin position="365"/>
        <end position="382"/>
    </location>
</feature>
<evidence type="ECO:0000256" key="4">
    <source>
        <dbReference type="ARBA" id="ARBA00006627"/>
    </source>
</evidence>
<comment type="similarity">
    <text evidence="4">Belongs to the TMEM43 family.</text>
</comment>
<evidence type="ECO:0000256" key="6">
    <source>
        <dbReference type="ARBA" id="ARBA00022824"/>
    </source>
</evidence>
<evidence type="ECO:0000313" key="12">
    <source>
        <dbReference type="EMBL" id="GAX11535.1"/>
    </source>
</evidence>
<dbReference type="Proteomes" id="UP000198406">
    <property type="component" value="Unassembled WGS sequence"/>
</dbReference>
<proteinExistence type="inferred from homology"/>
<dbReference type="Pfam" id="PF07787">
    <property type="entry name" value="TMEM43"/>
    <property type="match status" value="1"/>
</dbReference>
<dbReference type="GO" id="GO:0071763">
    <property type="term" value="P:nuclear membrane organization"/>
    <property type="evidence" value="ECO:0007669"/>
    <property type="project" value="TreeGrafter"/>
</dbReference>
<dbReference type="OrthoDB" id="410725at2759"/>
<feature type="transmembrane region" description="Helical" evidence="11">
    <location>
        <begin position="21"/>
        <end position="40"/>
    </location>
</feature>
<evidence type="ECO:0000256" key="11">
    <source>
        <dbReference type="SAM" id="Phobius"/>
    </source>
</evidence>
<accession>A0A1Z5JC36</accession>
<keyword evidence="5 11" id="KW-0812">Transmembrane</keyword>
<keyword evidence="6" id="KW-0256">Endoplasmic reticulum</keyword>
<dbReference type="InParanoid" id="A0A1Z5JC36"/>
<evidence type="ECO:0000313" key="13">
    <source>
        <dbReference type="Proteomes" id="UP000198406"/>
    </source>
</evidence>
<feature type="transmembrane region" description="Helical" evidence="11">
    <location>
        <begin position="297"/>
        <end position="317"/>
    </location>
</feature>
<feature type="region of interest" description="Disordered" evidence="10">
    <location>
        <begin position="386"/>
        <end position="424"/>
    </location>
</feature>
<dbReference type="PANTHER" id="PTHR13416">
    <property type="match status" value="1"/>
</dbReference>
<comment type="caution">
    <text evidence="12">The sequence shown here is derived from an EMBL/GenBank/DDBJ whole genome shotgun (WGS) entry which is preliminary data.</text>
</comment>
<keyword evidence="8 11" id="KW-0472">Membrane</keyword>
<comment type="subcellular location">
    <subcellularLocation>
        <location evidence="1">Endomembrane system</location>
        <topology evidence="1">Multi-pass membrane protein</topology>
    </subcellularLocation>
    <subcellularLocation>
        <location evidence="3">Endoplasmic reticulum membrane</location>
    </subcellularLocation>
    <subcellularLocation>
        <location evidence="2">Nucleus envelope</location>
    </subcellularLocation>
</comment>
<sequence length="424" mass="46378">MADTVTEVTTQSYGSRVKNSCSGLCWGPVMILAGIILLIWNEANAVAHHRSLDQGESNTISVPSIASIDTVNEGKLIHVTGAATTSASIQDDVFGVAAPNGEFYIKLQRSSMMYQWTESSQSQTETNLGGSTTTTTTYTYQKEWMPTLVSSSSFNKPQGHENPTVFPYPADTFTASPINFGAYVLPEAIVDRMSWLSNYDGPLNVSQIPDAKLRNQTTVITGPAFYVGNNSANPQVGDTQVSFTVLKAPQTMSIVAVQIGNTFAPYTAKAGREILLVQPGVKTQAQMYEEAHDNVTTVAWVLRFVGFLVIWFGLIQIMEPLTTMADVVPFCGNLLETITCWVLLPVALFISLFFISLAWLAVRPLLLLPILAVVGGAGYLLHRHNKQKGADKNTRELPEEEHIEKPSKKEEEPEVQVVEGDEKV</sequence>
<evidence type="ECO:0000256" key="9">
    <source>
        <dbReference type="ARBA" id="ARBA00023242"/>
    </source>
</evidence>
<keyword evidence="7 11" id="KW-1133">Transmembrane helix</keyword>
<evidence type="ECO:0000256" key="2">
    <source>
        <dbReference type="ARBA" id="ARBA00004259"/>
    </source>
</evidence>
<evidence type="ECO:0000256" key="5">
    <source>
        <dbReference type="ARBA" id="ARBA00022692"/>
    </source>
</evidence>
<dbReference type="GO" id="GO:0006629">
    <property type="term" value="P:lipid metabolic process"/>
    <property type="evidence" value="ECO:0007669"/>
    <property type="project" value="TreeGrafter"/>
</dbReference>
<evidence type="ECO:0000256" key="8">
    <source>
        <dbReference type="ARBA" id="ARBA00023136"/>
    </source>
</evidence>
<evidence type="ECO:0000256" key="1">
    <source>
        <dbReference type="ARBA" id="ARBA00004127"/>
    </source>
</evidence>
<reference evidence="12 13" key="1">
    <citation type="journal article" date="2015" name="Plant Cell">
        <title>Oil accumulation by the oleaginous diatom Fistulifera solaris as revealed by the genome and transcriptome.</title>
        <authorList>
            <person name="Tanaka T."/>
            <person name="Maeda Y."/>
            <person name="Veluchamy A."/>
            <person name="Tanaka M."/>
            <person name="Abida H."/>
            <person name="Marechal E."/>
            <person name="Bowler C."/>
            <person name="Muto M."/>
            <person name="Sunaga Y."/>
            <person name="Tanaka M."/>
            <person name="Yoshino T."/>
            <person name="Taniguchi T."/>
            <person name="Fukuda Y."/>
            <person name="Nemoto M."/>
            <person name="Matsumoto M."/>
            <person name="Wong P.S."/>
            <person name="Aburatani S."/>
            <person name="Fujibuchi W."/>
        </authorList>
    </citation>
    <scope>NUCLEOTIDE SEQUENCE [LARGE SCALE GENOMIC DNA]</scope>
    <source>
        <strain evidence="12 13">JPCC DA0580</strain>
    </source>
</reference>
<dbReference type="AlphaFoldDB" id="A0A1Z5JC36"/>
<evidence type="ECO:0000256" key="3">
    <source>
        <dbReference type="ARBA" id="ARBA00004586"/>
    </source>
</evidence>
<keyword evidence="13" id="KW-1185">Reference proteome</keyword>
<gene>
    <name evidence="12" type="ORF">FisN_22Lh227</name>
</gene>
<evidence type="ECO:0000256" key="7">
    <source>
        <dbReference type="ARBA" id="ARBA00022989"/>
    </source>
</evidence>
<dbReference type="EMBL" id="BDSP01000041">
    <property type="protein sequence ID" value="GAX11535.1"/>
    <property type="molecule type" value="Genomic_DNA"/>
</dbReference>
<dbReference type="GO" id="GO:0005637">
    <property type="term" value="C:nuclear inner membrane"/>
    <property type="evidence" value="ECO:0007669"/>
    <property type="project" value="TreeGrafter"/>
</dbReference>
<feature type="transmembrane region" description="Helical" evidence="11">
    <location>
        <begin position="338"/>
        <end position="359"/>
    </location>
</feature>
<name>A0A1Z5JC36_FISSO</name>
<organism evidence="12 13">
    <name type="scientific">Fistulifera solaris</name>
    <name type="common">Oleaginous diatom</name>
    <dbReference type="NCBI Taxonomy" id="1519565"/>
    <lineage>
        <taxon>Eukaryota</taxon>
        <taxon>Sar</taxon>
        <taxon>Stramenopiles</taxon>
        <taxon>Ochrophyta</taxon>
        <taxon>Bacillariophyta</taxon>
        <taxon>Bacillariophyceae</taxon>
        <taxon>Bacillariophycidae</taxon>
        <taxon>Naviculales</taxon>
        <taxon>Naviculaceae</taxon>
        <taxon>Fistulifera</taxon>
    </lineage>
</organism>
<evidence type="ECO:0000256" key="10">
    <source>
        <dbReference type="SAM" id="MobiDB-lite"/>
    </source>
</evidence>
<dbReference type="GO" id="GO:0005789">
    <property type="term" value="C:endoplasmic reticulum membrane"/>
    <property type="evidence" value="ECO:0007669"/>
    <property type="project" value="UniProtKB-SubCell"/>
</dbReference>
<keyword evidence="9" id="KW-0539">Nucleus</keyword>
<dbReference type="InterPro" id="IPR012430">
    <property type="entry name" value="TMEM43_fam"/>
</dbReference>
<feature type="compositionally biased region" description="Basic and acidic residues" evidence="10">
    <location>
        <begin position="388"/>
        <end position="411"/>
    </location>
</feature>
<protein>
    <submittedName>
        <fullName evidence="12">Uncharacterized protein</fullName>
    </submittedName>
</protein>